<feature type="domain" description="RecX first three-helical" evidence="8">
    <location>
        <begin position="70"/>
        <end position="107"/>
    </location>
</feature>
<evidence type="ECO:0000259" key="7">
    <source>
        <dbReference type="Pfam" id="PF21981"/>
    </source>
</evidence>
<dbReference type="InterPro" id="IPR053925">
    <property type="entry name" value="RecX_HTH_3rd"/>
</dbReference>
<evidence type="ECO:0000256" key="4">
    <source>
        <dbReference type="ARBA" id="ARBA00022490"/>
    </source>
</evidence>
<organism evidence="9 10">
    <name type="scientific">Peribacillus loiseleuriae</name>
    <dbReference type="NCBI Taxonomy" id="1679170"/>
    <lineage>
        <taxon>Bacteria</taxon>
        <taxon>Bacillati</taxon>
        <taxon>Bacillota</taxon>
        <taxon>Bacilli</taxon>
        <taxon>Bacillales</taxon>
        <taxon>Bacillaceae</taxon>
        <taxon>Peribacillus</taxon>
    </lineage>
</organism>
<proteinExistence type="inferred from homology"/>
<dbReference type="STRING" id="1679170.AC625_04425"/>
<evidence type="ECO:0000256" key="3">
    <source>
        <dbReference type="ARBA" id="ARBA00018111"/>
    </source>
</evidence>
<dbReference type="Pfam" id="PF21981">
    <property type="entry name" value="RecX_HTH3"/>
    <property type="match status" value="2"/>
</dbReference>
<dbReference type="EMBL" id="LFZW01000001">
    <property type="protein sequence ID" value="KMY48854.1"/>
    <property type="molecule type" value="Genomic_DNA"/>
</dbReference>
<dbReference type="GO" id="GO:0005737">
    <property type="term" value="C:cytoplasm"/>
    <property type="evidence" value="ECO:0007669"/>
    <property type="project" value="UniProtKB-SubCell"/>
</dbReference>
<dbReference type="Pfam" id="PF02631">
    <property type="entry name" value="RecX_HTH2"/>
    <property type="match status" value="1"/>
</dbReference>
<feature type="domain" description="RecX third three-helical" evidence="7">
    <location>
        <begin position="218"/>
        <end position="265"/>
    </location>
</feature>
<dbReference type="AlphaFoldDB" id="A0A0K9GQ77"/>
<dbReference type="InterPro" id="IPR053924">
    <property type="entry name" value="RecX_HTH_2nd"/>
</dbReference>
<comment type="subcellular location">
    <subcellularLocation>
        <location evidence="1 5">Cytoplasm</location>
    </subcellularLocation>
</comment>
<evidence type="ECO:0000256" key="1">
    <source>
        <dbReference type="ARBA" id="ARBA00004496"/>
    </source>
</evidence>
<dbReference type="Proteomes" id="UP000037146">
    <property type="component" value="Unassembled WGS sequence"/>
</dbReference>
<gene>
    <name evidence="5" type="primary">recX</name>
    <name evidence="9" type="ORF">AC625_04425</name>
</gene>
<dbReference type="Pfam" id="PF21982">
    <property type="entry name" value="RecX_HTH1"/>
    <property type="match status" value="1"/>
</dbReference>
<comment type="caution">
    <text evidence="9">The sequence shown here is derived from an EMBL/GenBank/DDBJ whole genome shotgun (WGS) entry which is preliminary data.</text>
</comment>
<dbReference type="GO" id="GO:0006282">
    <property type="term" value="P:regulation of DNA repair"/>
    <property type="evidence" value="ECO:0007669"/>
    <property type="project" value="UniProtKB-UniRule"/>
</dbReference>
<dbReference type="PATRIC" id="fig|1679170.3.peg.952"/>
<dbReference type="HAMAP" id="MF_01114">
    <property type="entry name" value="RecX"/>
    <property type="match status" value="1"/>
</dbReference>
<dbReference type="Gene3D" id="1.10.10.10">
    <property type="entry name" value="Winged helix-like DNA-binding domain superfamily/Winged helix DNA-binding domain"/>
    <property type="match status" value="4"/>
</dbReference>
<keyword evidence="4 5" id="KW-0963">Cytoplasm</keyword>
<dbReference type="OrthoDB" id="5421057at2"/>
<evidence type="ECO:0000256" key="2">
    <source>
        <dbReference type="ARBA" id="ARBA00009695"/>
    </source>
</evidence>
<dbReference type="PANTHER" id="PTHR33602">
    <property type="entry name" value="REGULATORY PROTEIN RECX FAMILY PROTEIN"/>
    <property type="match status" value="1"/>
</dbReference>
<evidence type="ECO:0000313" key="9">
    <source>
        <dbReference type="EMBL" id="KMY48854.1"/>
    </source>
</evidence>
<dbReference type="PANTHER" id="PTHR33602:SF1">
    <property type="entry name" value="REGULATORY PROTEIN RECX FAMILY PROTEIN"/>
    <property type="match status" value="1"/>
</dbReference>
<evidence type="ECO:0000313" key="10">
    <source>
        <dbReference type="Proteomes" id="UP000037146"/>
    </source>
</evidence>
<keyword evidence="10" id="KW-1185">Reference proteome</keyword>
<dbReference type="InterPro" id="IPR036388">
    <property type="entry name" value="WH-like_DNA-bd_sf"/>
</dbReference>
<dbReference type="InterPro" id="IPR003783">
    <property type="entry name" value="Regulatory_RecX"/>
</dbReference>
<comment type="function">
    <text evidence="5">Modulates RecA activity.</text>
</comment>
<evidence type="ECO:0000259" key="6">
    <source>
        <dbReference type="Pfam" id="PF02631"/>
    </source>
</evidence>
<feature type="domain" description="RecX third three-helical" evidence="7">
    <location>
        <begin position="161"/>
        <end position="208"/>
    </location>
</feature>
<evidence type="ECO:0000259" key="8">
    <source>
        <dbReference type="Pfam" id="PF21982"/>
    </source>
</evidence>
<sequence length="271" mass="32135">MAVITKITTQQKRTDRYNVFMDYGKGKGEEYAFSVDEEVLLKFQLKKGMEINEYDLADIQLYDEIQKSFTSALNYLSHRMRSEQEIRMYLKKKEIDEPIIQETVLKLYKYKYLDDLEFARAFVRTYMNGGNKGPIIIQQELREKGVKLSIIEQAMVEYPSEQQIEHAVMMAEKASKKETKLSERALKQKLDQILSRKGFTRDVISIALQEVTVEKDDDEEWRSLMFQAEKIKRRYQGYTGYEYEQRMKQALFGKGFAIEMIDRYLSDEEQD</sequence>
<comment type="similarity">
    <text evidence="2 5">Belongs to the RecX family.</text>
</comment>
<name>A0A0K9GQ77_9BACI</name>
<accession>A0A0K9GQ77</accession>
<protein>
    <recommendedName>
        <fullName evidence="3 5">Regulatory protein RecX</fullName>
    </recommendedName>
</protein>
<dbReference type="NCBIfam" id="NF010733">
    <property type="entry name" value="PRK14135.1"/>
    <property type="match status" value="1"/>
</dbReference>
<reference evidence="10" key="1">
    <citation type="submission" date="2015-07" db="EMBL/GenBank/DDBJ databases">
        <title>Genome sequencing project for genomic taxonomy and phylogenomics of Bacillus-like bacteria.</title>
        <authorList>
            <person name="Liu B."/>
            <person name="Wang J."/>
            <person name="Zhu Y."/>
            <person name="Liu G."/>
            <person name="Chen Q."/>
            <person name="Chen Z."/>
            <person name="Lan J."/>
            <person name="Che J."/>
            <person name="Ge C."/>
            <person name="Shi H."/>
            <person name="Pan Z."/>
            <person name="Liu X."/>
        </authorList>
    </citation>
    <scope>NUCLEOTIDE SEQUENCE [LARGE SCALE GENOMIC DNA]</scope>
    <source>
        <strain evidence="10">FJAT-27997</strain>
    </source>
</reference>
<dbReference type="InterPro" id="IPR053926">
    <property type="entry name" value="RecX_HTH_1st"/>
</dbReference>
<feature type="domain" description="RecX second three-helical" evidence="6">
    <location>
        <begin position="114"/>
        <end position="155"/>
    </location>
</feature>
<evidence type="ECO:0000256" key="5">
    <source>
        <dbReference type="HAMAP-Rule" id="MF_01114"/>
    </source>
</evidence>